<reference evidence="4 5" key="1">
    <citation type="submission" date="2016-11" db="EMBL/GenBank/DDBJ databases">
        <authorList>
            <person name="Jaros S."/>
            <person name="Januszkiewicz K."/>
            <person name="Wedrychowicz H."/>
        </authorList>
    </citation>
    <scope>NUCLEOTIDE SEQUENCE [LARGE SCALE GENOMIC DNA]</scope>
    <source>
        <strain evidence="4 5">CGMCC 4.2025</strain>
    </source>
</reference>
<proteinExistence type="predicted"/>
<keyword evidence="2" id="KW-1133">Transmembrane helix</keyword>
<organism evidence="4 5">
    <name type="scientific">Actinacidiphila paucisporea</name>
    <dbReference type="NCBI Taxonomy" id="310782"/>
    <lineage>
        <taxon>Bacteria</taxon>
        <taxon>Bacillati</taxon>
        <taxon>Actinomycetota</taxon>
        <taxon>Actinomycetes</taxon>
        <taxon>Kitasatosporales</taxon>
        <taxon>Streptomycetaceae</taxon>
        <taxon>Actinacidiphila</taxon>
    </lineage>
</organism>
<feature type="transmembrane region" description="Helical" evidence="2">
    <location>
        <begin position="105"/>
        <end position="128"/>
    </location>
</feature>
<name>A0A1M7QIC2_9ACTN</name>
<dbReference type="RefSeq" id="WP_073502535.1">
    <property type="nucleotide sequence ID" value="NZ_FRBI01000035.1"/>
</dbReference>
<keyword evidence="5" id="KW-1185">Reference proteome</keyword>
<feature type="region of interest" description="Disordered" evidence="1">
    <location>
        <begin position="50"/>
        <end position="85"/>
    </location>
</feature>
<dbReference type="AlphaFoldDB" id="A0A1M7QIC2"/>
<evidence type="ECO:0000256" key="1">
    <source>
        <dbReference type="SAM" id="MobiDB-lite"/>
    </source>
</evidence>
<evidence type="ECO:0000313" key="4">
    <source>
        <dbReference type="EMBL" id="SHN30562.1"/>
    </source>
</evidence>
<evidence type="ECO:0000256" key="3">
    <source>
        <dbReference type="SAM" id="SignalP"/>
    </source>
</evidence>
<accession>A0A1M7QIC2</accession>
<keyword evidence="3" id="KW-0732">Signal</keyword>
<dbReference type="EMBL" id="FRBI01000035">
    <property type="protein sequence ID" value="SHN30562.1"/>
    <property type="molecule type" value="Genomic_DNA"/>
</dbReference>
<gene>
    <name evidence="4" type="ORF">SAMN05216499_1359</name>
</gene>
<keyword evidence="2" id="KW-0472">Membrane</keyword>
<sequence>MKGSRQVGRRGTARVLAICVVLAGLFLMHGSPASAANGCHGDLSASMSVPMSAGSDPGTAPPSAAFGSHEAMTHPGSGQAVRAGAPPMAHGVTCLSTPAHGRPVLPFRALTVIVAAQALAGLAGRVLVRGRATRRGPPPPGGRGLLLQVSVART</sequence>
<protein>
    <submittedName>
        <fullName evidence="4">Uncharacterized protein</fullName>
    </submittedName>
</protein>
<feature type="chain" id="PRO_5012071029" evidence="3">
    <location>
        <begin position="36"/>
        <end position="154"/>
    </location>
</feature>
<evidence type="ECO:0000313" key="5">
    <source>
        <dbReference type="Proteomes" id="UP000184111"/>
    </source>
</evidence>
<feature type="signal peptide" evidence="3">
    <location>
        <begin position="1"/>
        <end position="35"/>
    </location>
</feature>
<evidence type="ECO:0000256" key="2">
    <source>
        <dbReference type="SAM" id="Phobius"/>
    </source>
</evidence>
<dbReference type="Proteomes" id="UP000184111">
    <property type="component" value="Unassembled WGS sequence"/>
</dbReference>
<keyword evidence="2" id="KW-0812">Transmembrane</keyword>